<dbReference type="RefSeq" id="WP_129602466.1">
    <property type="nucleotide sequence ID" value="NZ_SBLB01000004.1"/>
</dbReference>
<accession>A0A4Q2UMT6</accession>
<dbReference type="InterPro" id="IPR043519">
    <property type="entry name" value="NT_sf"/>
</dbReference>
<dbReference type="PANTHER" id="PTHR34822:SF1">
    <property type="entry name" value="GRPB FAMILY PROTEIN"/>
    <property type="match status" value="1"/>
</dbReference>
<comment type="caution">
    <text evidence="1">The sequence shown here is derived from an EMBL/GenBank/DDBJ whole genome shotgun (WGS) entry which is preliminary data.</text>
</comment>
<dbReference type="Gene3D" id="3.30.460.10">
    <property type="entry name" value="Beta Polymerase, domain 2"/>
    <property type="match status" value="1"/>
</dbReference>
<dbReference type="PANTHER" id="PTHR34822">
    <property type="entry name" value="GRPB DOMAIN PROTEIN (AFU_ORTHOLOGUE AFUA_1G01530)"/>
    <property type="match status" value="1"/>
</dbReference>
<dbReference type="InterPro" id="IPR007344">
    <property type="entry name" value="GrpB/CoaE"/>
</dbReference>
<protein>
    <submittedName>
        <fullName evidence="1">GrpB family protein</fullName>
    </submittedName>
</protein>
<keyword evidence="2" id="KW-1185">Reference proteome</keyword>
<reference evidence="1 2" key="1">
    <citation type="submission" date="2019-01" db="EMBL/GenBank/DDBJ databases">
        <title>Spirosoma flava sp. nov., a propanil-degrading bacterium isolated from herbicide-contaminated soil.</title>
        <authorList>
            <person name="Zhang L."/>
            <person name="Jiang J.-D."/>
        </authorList>
    </citation>
    <scope>NUCLEOTIDE SEQUENCE [LARGE SCALE GENOMIC DNA]</scope>
    <source>
        <strain evidence="1 2">TY50</strain>
    </source>
</reference>
<dbReference type="EMBL" id="SBLB01000004">
    <property type="protein sequence ID" value="RYC68855.1"/>
    <property type="molecule type" value="Genomic_DNA"/>
</dbReference>
<sequence length="186" mass="21279">MVVEPYKESWVGDFSALKRVLEEALTNLPVSVEHVGSTSVPGLAAKPVIDIDLIFDQPIVFDDIKSRLEAIGYYHAGDQGIAGREVFKRAHADPAHTVLDSIPHHLYVCRADSDEWQKHRLFRNYLIAHENARAHYQRLKYDLARAANQDRKRYAQLKEQQATAFINDIIEKARLDETRTDSNRLS</sequence>
<organism evidence="1 2">
    <name type="scientific">Spirosoma sordidisoli</name>
    <dbReference type="NCBI Taxonomy" id="2502893"/>
    <lineage>
        <taxon>Bacteria</taxon>
        <taxon>Pseudomonadati</taxon>
        <taxon>Bacteroidota</taxon>
        <taxon>Cytophagia</taxon>
        <taxon>Cytophagales</taxon>
        <taxon>Cytophagaceae</taxon>
        <taxon>Spirosoma</taxon>
    </lineage>
</organism>
<dbReference type="AlphaFoldDB" id="A0A4Q2UMT6"/>
<proteinExistence type="predicted"/>
<dbReference type="Proteomes" id="UP000290407">
    <property type="component" value="Unassembled WGS sequence"/>
</dbReference>
<evidence type="ECO:0000313" key="1">
    <source>
        <dbReference type="EMBL" id="RYC68855.1"/>
    </source>
</evidence>
<gene>
    <name evidence="1" type="ORF">EQG79_15675</name>
</gene>
<evidence type="ECO:0000313" key="2">
    <source>
        <dbReference type="Proteomes" id="UP000290407"/>
    </source>
</evidence>
<dbReference type="SUPFAM" id="SSF81301">
    <property type="entry name" value="Nucleotidyltransferase"/>
    <property type="match status" value="1"/>
</dbReference>
<name>A0A4Q2UMT6_9BACT</name>
<dbReference type="Pfam" id="PF04229">
    <property type="entry name" value="GrpB"/>
    <property type="match status" value="1"/>
</dbReference>